<comment type="similarity">
    <text evidence="1">Belongs to the aldose epimerase family.</text>
</comment>
<dbReference type="Proteomes" id="UP000199379">
    <property type="component" value="Unassembled WGS sequence"/>
</dbReference>
<evidence type="ECO:0000256" key="3">
    <source>
        <dbReference type="ARBA" id="ARBA00023277"/>
    </source>
</evidence>
<dbReference type="GO" id="GO:0030246">
    <property type="term" value="F:carbohydrate binding"/>
    <property type="evidence" value="ECO:0007669"/>
    <property type="project" value="InterPro"/>
</dbReference>
<dbReference type="Pfam" id="PF01263">
    <property type="entry name" value="Aldose_epim"/>
    <property type="match status" value="1"/>
</dbReference>
<dbReference type="InterPro" id="IPR014718">
    <property type="entry name" value="GH-type_carb-bd"/>
</dbReference>
<gene>
    <name evidence="4" type="ORF">SAMN05444007_102145</name>
</gene>
<dbReference type="PANTHER" id="PTHR10091">
    <property type="entry name" value="ALDOSE-1-EPIMERASE"/>
    <property type="match status" value="1"/>
</dbReference>
<evidence type="ECO:0000256" key="1">
    <source>
        <dbReference type="ARBA" id="ARBA00006206"/>
    </source>
</evidence>
<evidence type="ECO:0000313" key="5">
    <source>
        <dbReference type="Proteomes" id="UP000199379"/>
    </source>
</evidence>
<dbReference type="InterPro" id="IPR011013">
    <property type="entry name" value="Gal_mutarotase_sf_dom"/>
</dbReference>
<dbReference type="InterPro" id="IPR008183">
    <property type="entry name" value="Aldose_1/G6P_1-epimerase"/>
</dbReference>
<sequence length="302" mass="32510">MLSLGCVTQDWRVLRGGQPVPVVLGFSDPEAYRGNPHYIGAIAGRVANRISGSGFDLGGQRWRLEANEPPNHLHGGPAGLSHRNWQMEPDGARAVRMRVTSEHGEGGYPGRLDVEVTVTLSGAQLCYEMVARSDRPTPVNLAQHSYYSLGAPSVRDLRLTVPAAHVTPCGPAMLPIGEIRPVQGTPLDFRNGRRIDLADPQGQGIDLNYVLSGDEPVTLRGNGMRLELRSDQPCLQLYTGHKLSPGAAPSGGLVHTPFAGLCLEPQGYPDAVNRPEFPSPLATPEEPYRQRLTVTIAPEAVG</sequence>
<dbReference type="GO" id="GO:0006006">
    <property type="term" value="P:glucose metabolic process"/>
    <property type="evidence" value="ECO:0007669"/>
    <property type="project" value="TreeGrafter"/>
</dbReference>
<dbReference type="Gene3D" id="2.70.98.10">
    <property type="match status" value="1"/>
</dbReference>
<dbReference type="AlphaFoldDB" id="A0A1H6SN59"/>
<dbReference type="GO" id="GO:0004034">
    <property type="term" value="F:aldose 1-epimerase activity"/>
    <property type="evidence" value="ECO:0007669"/>
    <property type="project" value="TreeGrafter"/>
</dbReference>
<keyword evidence="2" id="KW-0413">Isomerase</keyword>
<proteinExistence type="inferred from homology"/>
<evidence type="ECO:0000313" key="4">
    <source>
        <dbReference type="EMBL" id="SEI69369.1"/>
    </source>
</evidence>
<dbReference type="InterPro" id="IPR047215">
    <property type="entry name" value="Galactose_mutarotase-like"/>
</dbReference>
<accession>A0A1H6SN59</accession>
<keyword evidence="3" id="KW-0119">Carbohydrate metabolism</keyword>
<dbReference type="EMBL" id="FNYD01000002">
    <property type="protein sequence ID" value="SEI69369.1"/>
    <property type="molecule type" value="Genomic_DNA"/>
</dbReference>
<dbReference type="PANTHER" id="PTHR10091:SF0">
    <property type="entry name" value="GALACTOSE MUTAROTASE"/>
    <property type="match status" value="1"/>
</dbReference>
<name>A0A1H6SN59_9RHOB</name>
<dbReference type="SUPFAM" id="SSF74650">
    <property type="entry name" value="Galactose mutarotase-like"/>
    <property type="match status" value="1"/>
</dbReference>
<dbReference type="STRING" id="1227549.SAMN05444007_102145"/>
<organism evidence="4 5">
    <name type="scientific">Cribrihabitans marinus</name>
    <dbReference type="NCBI Taxonomy" id="1227549"/>
    <lineage>
        <taxon>Bacteria</taxon>
        <taxon>Pseudomonadati</taxon>
        <taxon>Pseudomonadota</taxon>
        <taxon>Alphaproteobacteria</taxon>
        <taxon>Rhodobacterales</taxon>
        <taxon>Paracoccaceae</taxon>
        <taxon>Cribrihabitans</taxon>
    </lineage>
</organism>
<evidence type="ECO:0000256" key="2">
    <source>
        <dbReference type="ARBA" id="ARBA00023235"/>
    </source>
</evidence>
<keyword evidence="5" id="KW-1185">Reference proteome</keyword>
<reference evidence="4 5" key="1">
    <citation type="submission" date="2016-10" db="EMBL/GenBank/DDBJ databases">
        <authorList>
            <person name="de Groot N.N."/>
        </authorList>
    </citation>
    <scope>NUCLEOTIDE SEQUENCE [LARGE SCALE GENOMIC DNA]</scope>
    <source>
        <strain evidence="4 5">DSM 29340</strain>
    </source>
</reference>
<protein>
    <submittedName>
        <fullName evidence="4">Aldose 1-epimerase</fullName>
    </submittedName>
</protein>
<dbReference type="CDD" id="cd09019">
    <property type="entry name" value="galactose_mutarotase_like"/>
    <property type="match status" value="1"/>
</dbReference>
<dbReference type="GO" id="GO:0033499">
    <property type="term" value="P:galactose catabolic process via UDP-galactose, Leloir pathway"/>
    <property type="evidence" value="ECO:0007669"/>
    <property type="project" value="TreeGrafter"/>
</dbReference>